<dbReference type="GO" id="GO:0016740">
    <property type="term" value="F:transferase activity"/>
    <property type="evidence" value="ECO:0007669"/>
    <property type="project" value="UniProtKB-KW"/>
</dbReference>
<dbReference type="EMBL" id="QWIV01000005">
    <property type="protein sequence ID" value="RMZ61050.1"/>
    <property type="molecule type" value="Genomic_DNA"/>
</dbReference>
<reference evidence="1 2" key="1">
    <citation type="submission" date="2018-08" db="EMBL/GenBank/DDBJ databases">
        <title>Chryseobacterium nematophagum: a novel matrix digesting pathogen of nematodes.</title>
        <authorList>
            <person name="Page A."/>
            <person name="Roberts M."/>
            <person name="Felix M.-A."/>
            <person name="Weir W."/>
        </authorList>
    </citation>
    <scope>NUCLEOTIDE SEQUENCE [LARGE SCALE GENOMIC DNA]</scope>
    <source>
        <strain evidence="1 2">JUb275</strain>
    </source>
</reference>
<keyword evidence="1" id="KW-0808">Transferase</keyword>
<comment type="caution">
    <text evidence="1">The sequence shown here is derived from an EMBL/GenBank/DDBJ whole genome shotgun (WGS) entry which is preliminary data.</text>
</comment>
<dbReference type="RefSeq" id="WP_122545855.1">
    <property type="nucleotide sequence ID" value="NZ_QWIV01000005.1"/>
</dbReference>
<name>A0A3M7LG46_9FLAO</name>
<evidence type="ECO:0000313" key="2">
    <source>
        <dbReference type="Proteomes" id="UP000267524"/>
    </source>
</evidence>
<gene>
    <name evidence="1" type="ORF">D1632_03525</name>
</gene>
<dbReference type="Proteomes" id="UP000267524">
    <property type="component" value="Unassembled WGS sequence"/>
</dbReference>
<accession>A0A3M7LG46</accession>
<dbReference type="Gene3D" id="3.40.50.2000">
    <property type="entry name" value="Glycogen Phosphorylase B"/>
    <property type="match status" value="1"/>
</dbReference>
<keyword evidence="2" id="KW-1185">Reference proteome</keyword>
<protein>
    <submittedName>
        <fullName evidence="1">Glycosyltransferase family 1 protein</fullName>
    </submittedName>
</protein>
<organism evidence="1 2">
    <name type="scientific">Chryseobacterium nematophagum</name>
    <dbReference type="NCBI Taxonomy" id="2305228"/>
    <lineage>
        <taxon>Bacteria</taxon>
        <taxon>Pseudomonadati</taxon>
        <taxon>Bacteroidota</taxon>
        <taxon>Flavobacteriia</taxon>
        <taxon>Flavobacteriales</taxon>
        <taxon>Weeksellaceae</taxon>
        <taxon>Chryseobacterium group</taxon>
        <taxon>Chryseobacterium</taxon>
    </lineage>
</organism>
<evidence type="ECO:0000313" key="1">
    <source>
        <dbReference type="EMBL" id="RMZ61050.1"/>
    </source>
</evidence>
<proteinExistence type="predicted"/>
<sequence>MVSNKKLIHIDQILKKNLKQSISQKNYDLALRLIELSTHLQYNYSFNKTLYDKELEDSLKTIAESLFETKSIIPTKDVVLFYDYFGYDNRGLTQQYLRALQKLNKRIVLVFENKNRHYKNEAILSEIENYDNKEIYYLEGNNRIELCESLFKIILKEKPEHVLMHLIPWDTIAYMAFYSIKGIKRYQINLTDHTFWLGVDITDVNIEFRSYGLNLSEQLRNIPSHKNRILPYYPILSKVPFQGFDFDTENKKIIFSGSTFYKILGNELEFLETIHKLLQLDDDLIFVFAGSGNGTAINQFINNHQLNNRIFLIGDRYDLYQIMKRVDYYISTFPFTGALMTQTAVAADLPVFAYVNPRSLFNDLKDLFYKSDRFKNIDNLDGLIEQFSNEHKKEKNINSGHDLMISEEEFAENLNKIFNGENPMSFLEKREDVHDSYDSFNVLMIESENLYNPAYEKTINTYLSPQEKYKILPGHQLEYYKNYINKAKNIAKTLYFRLARKL</sequence>
<dbReference type="SUPFAM" id="SSF53756">
    <property type="entry name" value="UDP-Glycosyltransferase/glycogen phosphorylase"/>
    <property type="match status" value="1"/>
</dbReference>
<dbReference type="AlphaFoldDB" id="A0A3M7LG46"/>